<evidence type="ECO:0000313" key="3">
    <source>
        <dbReference type="Proteomes" id="UP000823842"/>
    </source>
</evidence>
<keyword evidence="1" id="KW-0812">Transmembrane</keyword>
<dbReference type="AlphaFoldDB" id="A0A9D2RVG1"/>
<sequence>MNTIIERITEAIKEILIGMIQNGLEGMFTEVNDKVGTIAGQVGQTPQAWNSGVFNLIQNLSQTVIVPIAGLIITFVLCYELITMVTQKNNFHEFETYNIFLWIFKAYIAIYLVTNTFNITMAVFDVGQHIVNGAAGVISSDTALDAAEAVAALTDSLEEMEVGELFLLAMETLLISLTMNILSVIITVILYGRMIEIYLYTSVAPIPFATMTNKEWGNIGNNYLKGLFALAFQGFFMLVCVGIYAVLVNSMVISTNLHGAMFSVAAYTVVLAFSLFKTGSLSKSIFNAH</sequence>
<dbReference type="Pfam" id="PF19478">
    <property type="entry name" value="TrbL_2"/>
    <property type="match status" value="1"/>
</dbReference>
<feature type="transmembrane region" description="Helical" evidence="1">
    <location>
        <begin position="94"/>
        <end position="114"/>
    </location>
</feature>
<reference evidence="2" key="1">
    <citation type="journal article" date="2021" name="PeerJ">
        <title>Extensive microbial diversity within the chicken gut microbiome revealed by metagenomics and culture.</title>
        <authorList>
            <person name="Gilroy R."/>
            <person name="Ravi A."/>
            <person name="Getino M."/>
            <person name="Pursley I."/>
            <person name="Horton D.L."/>
            <person name="Alikhan N.F."/>
            <person name="Baker D."/>
            <person name="Gharbi K."/>
            <person name="Hall N."/>
            <person name="Watson M."/>
            <person name="Adriaenssens E.M."/>
            <person name="Foster-Nyarko E."/>
            <person name="Jarju S."/>
            <person name="Secka A."/>
            <person name="Antonio M."/>
            <person name="Oren A."/>
            <person name="Chaudhuri R.R."/>
            <person name="La Ragione R."/>
            <person name="Hildebrand F."/>
            <person name="Pallen M.J."/>
        </authorList>
    </citation>
    <scope>NUCLEOTIDE SEQUENCE</scope>
    <source>
        <strain evidence="2">ChiSjej1B19-5720</strain>
    </source>
</reference>
<feature type="transmembrane region" description="Helical" evidence="1">
    <location>
        <begin position="64"/>
        <end position="82"/>
    </location>
</feature>
<protein>
    <recommendedName>
        <fullName evidence="4">TrbL/VirB6 plasmid conjugal transfer protein</fullName>
    </recommendedName>
</protein>
<name>A0A9D2RVG1_9FIRM</name>
<comment type="caution">
    <text evidence="2">The sequence shown here is derived from an EMBL/GenBank/DDBJ whole genome shotgun (WGS) entry which is preliminary data.</text>
</comment>
<keyword evidence="1" id="KW-1133">Transmembrane helix</keyword>
<feature type="transmembrane region" description="Helical" evidence="1">
    <location>
        <begin position="227"/>
        <end position="247"/>
    </location>
</feature>
<accession>A0A9D2RVG1</accession>
<feature type="transmembrane region" description="Helical" evidence="1">
    <location>
        <begin position="165"/>
        <end position="191"/>
    </location>
</feature>
<feature type="transmembrane region" description="Helical" evidence="1">
    <location>
        <begin position="259"/>
        <end position="276"/>
    </location>
</feature>
<dbReference type="Proteomes" id="UP000823842">
    <property type="component" value="Unassembled WGS sequence"/>
</dbReference>
<evidence type="ECO:0000313" key="2">
    <source>
        <dbReference type="EMBL" id="HJB27449.1"/>
    </source>
</evidence>
<dbReference type="EMBL" id="DWYZ01000036">
    <property type="protein sequence ID" value="HJB27449.1"/>
    <property type="molecule type" value="Genomic_DNA"/>
</dbReference>
<gene>
    <name evidence="2" type="ORF">IAA06_01460</name>
</gene>
<reference evidence="2" key="2">
    <citation type="submission" date="2021-04" db="EMBL/GenBank/DDBJ databases">
        <authorList>
            <person name="Gilroy R."/>
        </authorList>
    </citation>
    <scope>NUCLEOTIDE SEQUENCE</scope>
    <source>
        <strain evidence="2">ChiSjej1B19-5720</strain>
    </source>
</reference>
<keyword evidence="1" id="KW-0472">Membrane</keyword>
<dbReference type="InterPro" id="IPR045798">
    <property type="entry name" value="TrbL_Firmicutes"/>
</dbReference>
<proteinExistence type="predicted"/>
<evidence type="ECO:0008006" key="4">
    <source>
        <dbReference type="Google" id="ProtNLM"/>
    </source>
</evidence>
<evidence type="ECO:0000256" key="1">
    <source>
        <dbReference type="SAM" id="Phobius"/>
    </source>
</evidence>
<organism evidence="2 3">
    <name type="scientific">Candidatus Blautia faecavium</name>
    <dbReference type="NCBI Taxonomy" id="2838487"/>
    <lineage>
        <taxon>Bacteria</taxon>
        <taxon>Bacillati</taxon>
        <taxon>Bacillota</taxon>
        <taxon>Clostridia</taxon>
        <taxon>Lachnospirales</taxon>
        <taxon>Lachnospiraceae</taxon>
        <taxon>Blautia</taxon>
    </lineage>
</organism>